<feature type="region of interest" description="Disordered" evidence="1">
    <location>
        <begin position="346"/>
        <end position="444"/>
    </location>
</feature>
<dbReference type="EMBL" id="JPOX01000014">
    <property type="protein sequence ID" value="KFX47744.1"/>
    <property type="molecule type" value="Genomic_DNA"/>
</dbReference>
<dbReference type="AlphaFoldDB" id="A0A093VCM8"/>
<keyword evidence="2" id="KW-0472">Membrane</keyword>
<keyword evidence="3" id="KW-0732">Signal</keyword>
<keyword evidence="2" id="KW-0812">Transmembrane</keyword>
<feature type="signal peptide" evidence="3">
    <location>
        <begin position="1"/>
        <end position="16"/>
    </location>
</feature>
<organism evidence="4">
    <name type="scientific">Talaromyces marneffei PM1</name>
    <dbReference type="NCBI Taxonomy" id="1077442"/>
    <lineage>
        <taxon>Eukaryota</taxon>
        <taxon>Fungi</taxon>
        <taxon>Dikarya</taxon>
        <taxon>Ascomycota</taxon>
        <taxon>Pezizomycotina</taxon>
        <taxon>Eurotiomycetes</taxon>
        <taxon>Eurotiomycetidae</taxon>
        <taxon>Eurotiales</taxon>
        <taxon>Trichocomaceae</taxon>
        <taxon>Talaromyces</taxon>
        <taxon>Talaromyces sect. Talaromyces</taxon>
    </lineage>
</organism>
<accession>A0A093VCM8</accession>
<comment type="caution">
    <text evidence="4">The sequence shown here is derived from an EMBL/GenBank/DDBJ whole genome shotgun (WGS) entry which is preliminary data.</text>
</comment>
<evidence type="ECO:0000256" key="3">
    <source>
        <dbReference type="SAM" id="SignalP"/>
    </source>
</evidence>
<evidence type="ECO:0000256" key="1">
    <source>
        <dbReference type="SAM" id="MobiDB-lite"/>
    </source>
</evidence>
<evidence type="ECO:0000313" key="4">
    <source>
        <dbReference type="EMBL" id="KFX47744.1"/>
    </source>
</evidence>
<gene>
    <name evidence="4" type="ORF">GQ26_0141470</name>
</gene>
<sequence length="526" mass="59810">MRYYSFFICLVAVSLCFTPHRRNDESQPSQEQPLIDTNDVRMNQVHGNRDRLIEDIRICGQFLNALNALSGEFNNDTISLGFVKACERVVVILDQTAYGSLQSHIQSHDRRYLQGSTRRDRQYLEESEIPGTTSSALDANTSERIFLDKTEHHSERKYRREEICEDKVCEAERLDEICNAENIDPSVAQTCKMCYPVRNAPLINAHCQAKWRRERKAFYVISFVLIAVTLVSGLILYIRRRYLRVKNPHPDELIESGINPPGELYYYDGPRSFIPSERGSSLTVNCSPEPRLQETSKRYHNSWDDEDEGDVISTSFAQRRLRQLGVLSKTGRKRIHDLFDLEALQSRRGTGKDPRRHSDQDRVPVMPWAPNATVRPTSRSSSCLRPAKSCEQSFESSGTPHFHGKEPAKQSEGQHQPSHERRQPSSQPTAGQSASSSSYITPHSSSEEDALNYQCYCSNNGQWTEIANPDHLDAATAATTSTNTWNGFSLPFGPSMAPFTAWEDDDALDSLNPCWLDVEFIWNLPP</sequence>
<feature type="transmembrane region" description="Helical" evidence="2">
    <location>
        <begin position="217"/>
        <end position="238"/>
    </location>
</feature>
<feature type="compositionally biased region" description="Basic and acidic residues" evidence="1">
    <location>
        <begin position="350"/>
        <end position="362"/>
    </location>
</feature>
<feature type="chain" id="PRO_5001888176" evidence="3">
    <location>
        <begin position="17"/>
        <end position="526"/>
    </location>
</feature>
<dbReference type="HOGENOM" id="CLU_039210_0_0_1"/>
<feature type="compositionally biased region" description="Polar residues" evidence="1">
    <location>
        <begin position="374"/>
        <end position="383"/>
    </location>
</feature>
<reference evidence="4" key="1">
    <citation type="journal article" date="2014" name="PLoS Genet.">
        <title>Signature Gene Expression Reveals Novel Clues to the Molecular Mechanisms of Dimorphic Transition in Penicillium marneffei.</title>
        <authorList>
            <person name="Yang E."/>
            <person name="Wang G."/>
            <person name="Cai J."/>
            <person name="Woo P.C."/>
            <person name="Lau S.K."/>
            <person name="Yuen K.-Y."/>
            <person name="Chow W.-N."/>
            <person name="Lin X."/>
        </authorList>
    </citation>
    <scope>NUCLEOTIDE SEQUENCE [LARGE SCALE GENOMIC DNA]</scope>
    <source>
        <strain evidence="4">PM1</strain>
    </source>
</reference>
<dbReference type="eggNOG" id="ENOG502RNUN">
    <property type="taxonomic scope" value="Eukaryota"/>
</dbReference>
<proteinExistence type="predicted"/>
<name>A0A093VCM8_TALMA</name>
<protein>
    <submittedName>
        <fullName evidence="4">Uncharacterized protein</fullName>
    </submittedName>
</protein>
<keyword evidence="2" id="KW-1133">Transmembrane helix</keyword>
<evidence type="ECO:0000256" key="2">
    <source>
        <dbReference type="SAM" id="Phobius"/>
    </source>
</evidence>
<feature type="compositionally biased region" description="Polar residues" evidence="1">
    <location>
        <begin position="390"/>
        <end position="399"/>
    </location>
</feature>
<feature type="compositionally biased region" description="Low complexity" evidence="1">
    <location>
        <begin position="433"/>
        <end position="444"/>
    </location>
</feature>